<dbReference type="Proteomes" id="UP000626109">
    <property type="component" value="Unassembled WGS sequence"/>
</dbReference>
<evidence type="ECO:0000256" key="1">
    <source>
        <dbReference type="ARBA" id="ARBA00022741"/>
    </source>
</evidence>
<dbReference type="PANTHER" id="PTHR18934:SF237">
    <property type="entry name" value="ATP-DEPENDENT DNA_RNA HELICASE DHX36"/>
    <property type="match status" value="1"/>
</dbReference>
<organism evidence="10 11">
    <name type="scientific">Polarella glacialis</name>
    <name type="common">Dinoflagellate</name>
    <dbReference type="NCBI Taxonomy" id="89957"/>
    <lineage>
        <taxon>Eukaryota</taxon>
        <taxon>Sar</taxon>
        <taxon>Alveolata</taxon>
        <taxon>Dinophyceae</taxon>
        <taxon>Suessiales</taxon>
        <taxon>Suessiaceae</taxon>
        <taxon>Polarella</taxon>
    </lineage>
</organism>
<dbReference type="SMART" id="SM00487">
    <property type="entry name" value="DEXDc"/>
    <property type="match status" value="1"/>
</dbReference>
<dbReference type="InterPro" id="IPR014001">
    <property type="entry name" value="Helicase_ATP-bd"/>
</dbReference>
<evidence type="ECO:0000256" key="5">
    <source>
        <dbReference type="ARBA" id="ARBA00022884"/>
    </source>
</evidence>
<comment type="caution">
    <text evidence="10">The sequence shown here is derived from an EMBL/GenBank/DDBJ whole genome shotgun (WGS) entry which is preliminary data.</text>
</comment>
<dbReference type="SMART" id="SM00847">
    <property type="entry name" value="HA2"/>
    <property type="match status" value="1"/>
</dbReference>
<dbReference type="GO" id="GO:0005634">
    <property type="term" value="C:nucleus"/>
    <property type="evidence" value="ECO:0007669"/>
    <property type="project" value="TreeGrafter"/>
</dbReference>
<dbReference type="PANTHER" id="PTHR18934">
    <property type="entry name" value="ATP-DEPENDENT RNA HELICASE"/>
    <property type="match status" value="1"/>
</dbReference>
<evidence type="ECO:0008006" key="12">
    <source>
        <dbReference type="Google" id="ProtNLM"/>
    </source>
</evidence>
<keyword evidence="3" id="KW-0347">Helicase</keyword>
<dbReference type="InterPro" id="IPR011709">
    <property type="entry name" value="DEAD-box_helicase_OB_fold"/>
</dbReference>
<dbReference type="PROSITE" id="PS51194">
    <property type="entry name" value="HELICASE_CTER"/>
    <property type="match status" value="1"/>
</dbReference>
<dbReference type="CDD" id="cd18791">
    <property type="entry name" value="SF2_C_RHA"/>
    <property type="match status" value="1"/>
</dbReference>
<feature type="non-terminal residue" evidence="10">
    <location>
        <position position="1"/>
    </location>
</feature>
<feature type="domain" description="Helicase C-terminal" evidence="9">
    <location>
        <begin position="549"/>
        <end position="717"/>
    </location>
</feature>
<dbReference type="InterPro" id="IPR027417">
    <property type="entry name" value="P-loop_NTPase"/>
</dbReference>
<dbReference type="EMBL" id="CAJNNW010030823">
    <property type="protein sequence ID" value="CAE8704603.1"/>
    <property type="molecule type" value="Genomic_DNA"/>
</dbReference>
<evidence type="ECO:0000313" key="10">
    <source>
        <dbReference type="EMBL" id="CAE8704603.1"/>
    </source>
</evidence>
<sequence length="1032" mass="113584">NDAWQGGGWQRHDNWKAGGWQGNDSSQGGSWGGRGGGGGGSKPFWRQFVDPSDDPEVIEWSRQVVRSFLASGEAQEEMPWLSNEQRNTVRHVAPEMGACWLKFGKGRYALAKAAAASSADGKSVAARLVEAVKQKCEEAGGCVSASWAFRDLPQELWVSASIELKLKNIKGLLDACPEENINNNNKECRELGLRMNAKRNGFIVGESDGYDDAVFVRFGAPQLREARRALEAALHQMPAGREKAAYGRGQDFLRGPHRPMSAKELEREQALPGYRELLPARARLPAFKMAEQICAQVRREQVSLILGATGCGKTTQIPQFLLEDCVSRGEPCRILATQPRRISAFSVAERVAAERGGKVGGTVAYKIRFEDKVTDSTQLIFCTVGILLKVMQSNPTLEGATHIIVDEIHERDLHTDFLLTLLRRILDDRPDLKLVLMSATVDPSAFQAYFEQSACSTVTIAGKTNYPIEEFFLEGILQILPERAHWKQLKEKAKSKSPSAFAQGPLPGIPLDQEAVAKALPALPWDIAGDVARVHNCTAPELDLDLAELVVQMIHRTGQEGGILVFMPGWFEIAEMVKRLEASAMQSQLAIFALHSRMPTSEQQAIFRPPPPGKRKVIIATVLAETSITVEDIVFVVDTGRSRSTFFNEASMVPALRTVWYSKANGFQRRGRAGRCRPGAWYRLFSSLQWEAMDEYALPEMLRSPLEELCLEVASLGLGAPEAFLSEAISPPKPEIVAHSVSLLHNLGAVSDETGASLTPLGDKLAKLQVHPMLGKMLLLAGLFRCFKPIMTICASLGYKSPFLCPLGKEKESNEAKRQLSKGSQSDHIALANAYDGWCSGRASFANRHFLSHQTMDYIHRLRSDLTAASKDVLTAVPTDHSDERCLADACRAVLVAGLFPNLAWLTRFGKGHSLQGLKVVVHPGSVNSREGSSLVAFYEIQETTERWLYDTTLVEMAPCMLFAPFLQELHRGKRVVFGLSGWHVAVDTEVADELLLLRASLADFMSLSVGHAPTQVHMAATDALSRLFSEH</sequence>
<dbReference type="Pfam" id="PF07717">
    <property type="entry name" value="OB_NTP_bind"/>
    <property type="match status" value="1"/>
</dbReference>
<reference evidence="10" key="1">
    <citation type="submission" date="2021-02" db="EMBL/GenBank/DDBJ databases">
        <authorList>
            <person name="Dougan E. K."/>
            <person name="Rhodes N."/>
            <person name="Thang M."/>
            <person name="Chan C."/>
        </authorList>
    </citation>
    <scope>NUCLEOTIDE SEQUENCE</scope>
</reference>
<dbReference type="SMART" id="SM00490">
    <property type="entry name" value="HELICc"/>
    <property type="match status" value="1"/>
</dbReference>
<evidence type="ECO:0000256" key="6">
    <source>
        <dbReference type="ARBA" id="ARBA00060772"/>
    </source>
</evidence>
<dbReference type="CDD" id="cd17917">
    <property type="entry name" value="DEXHc_RHA-like"/>
    <property type="match status" value="1"/>
</dbReference>
<dbReference type="Pfam" id="PF21010">
    <property type="entry name" value="HA2_C"/>
    <property type="match status" value="1"/>
</dbReference>
<dbReference type="FunFam" id="3.40.50.300:FF:000526">
    <property type="entry name" value="DExH-box ATP-dependent RNA helicase DExH3"/>
    <property type="match status" value="1"/>
</dbReference>
<dbReference type="Pfam" id="PF00271">
    <property type="entry name" value="Helicase_C"/>
    <property type="match status" value="1"/>
</dbReference>
<keyword evidence="4" id="KW-0067">ATP-binding</keyword>
<evidence type="ECO:0000256" key="7">
    <source>
        <dbReference type="SAM" id="MobiDB-lite"/>
    </source>
</evidence>
<evidence type="ECO:0000256" key="2">
    <source>
        <dbReference type="ARBA" id="ARBA00022801"/>
    </source>
</evidence>
<proteinExistence type="inferred from homology"/>
<feature type="non-terminal residue" evidence="10">
    <location>
        <position position="1032"/>
    </location>
</feature>
<comment type="similarity">
    <text evidence="6">Belongs to the DExH box helicase family.</text>
</comment>
<dbReference type="GO" id="GO:0016787">
    <property type="term" value="F:hydrolase activity"/>
    <property type="evidence" value="ECO:0007669"/>
    <property type="project" value="UniProtKB-KW"/>
</dbReference>
<feature type="region of interest" description="Disordered" evidence="7">
    <location>
        <begin position="1"/>
        <end position="48"/>
    </location>
</feature>
<evidence type="ECO:0000256" key="3">
    <source>
        <dbReference type="ARBA" id="ARBA00022806"/>
    </source>
</evidence>
<gene>
    <name evidence="10" type="ORF">PGLA2088_LOCUS33275</name>
</gene>
<dbReference type="GO" id="GO:0005524">
    <property type="term" value="F:ATP binding"/>
    <property type="evidence" value="ECO:0007669"/>
    <property type="project" value="UniProtKB-KW"/>
</dbReference>
<dbReference type="InterPro" id="IPR001650">
    <property type="entry name" value="Helicase_C-like"/>
</dbReference>
<dbReference type="Pfam" id="PF00270">
    <property type="entry name" value="DEAD"/>
    <property type="match status" value="1"/>
</dbReference>
<accession>A0A813KIQ8</accession>
<evidence type="ECO:0000259" key="9">
    <source>
        <dbReference type="PROSITE" id="PS51194"/>
    </source>
</evidence>
<protein>
    <recommendedName>
        <fullName evidence="12">RNA helicase</fullName>
    </recommendedName>
</protein>
<evidence type="ECO:0000259" key="8">
    <source>
        <dbReference type="PROSITE" id="PS51192"/>
    </source>
</evidence>
<dbReference type="Gene3D" id="1.20.120.1080">
    <property type="match status" value="1"/>
</dbReference>
<dbReference type="GO" id="GO:0004386">
    <property type="term" value="F:helicase activity"/>
    <property type="evidence" value="ECO:0007669"/>
    <property type="project" value="UniProtKB-KW"/>
</dbReference>
<keyword evidence="5" id="KW-0694">RNA-binding</keyword>
<keyword evidence="2" id="KW-0378">Hydrolase</keyword>
<dbReference type="InterPro" id="IPR011545">
    <property type="entry name" value="DEAD/DEAH_box_helicase_dom"/>
</dbReference>
<evidence type="ECO:0000256" key="4">
    <source>
        <dbReference type="ARBA" id="ARBA00022840"/>
    </source>
</evidence>
<dbReference type="GO" id="GO:0003723">
    <property type="term" value="F:RNA binding"/>
    <property type="evidence" value="ECO:0007669"/>
    <property type="project" value="UniProtKB-KW"/>
</dbReference>
<feature type="compositionally biased region" description="Gly residues" evidence="7">
    <location>
        <begin position="29"/>
        <end position="41"/>
    </location>
</feature>
<name>A0A813KIQ8_POLGL</name>
<feature type="domain" description="Helicase ATP-binding" evidence="8">
    <location>
        <begin position="294"/>
        <end position="452"/>
    </location>
</feature>
<evidence type="ECO:0000313" key="11">
    <source>
        <dbReference type="Proteomes" id="UP000626109"/>
    </source>
</evidence>
<dbReference type="AlphaFoldDB" id="A0A813KIQ8"/>
<dbReference type="SUPFAM" id="SSF52540">
    <property type="entry name" value="P-loop containing nucleoside triphosphate hydrolases"/>
    <property type="match status" value="1"/>
</dbReference>
<dbReference type="Gene3D" id="3.40.50.300">
    <property type="entry name" value="P-loop containing nucleotide triphosphate hydrolases"/>
    <property type="match status" value="2"/>
</dbReference>
<dbReference type="PROSITE" id="PS51192">
    <property type="entry name" value="HELICASE_ATP_BIND_1"/>
    <property type="match status" value="1"/>
</dbReference>
<dbReference type="InterPro" id="IPR007502">
    <property type="entry name" value="Helicase-assoc_dom"/>
</dbReference>
<keyword evidence="1" id="KW-0547">Nucleotide-binding</keyword>